<dbReference type="PANTHER" id="PTHR21683">
    <property type="entry name" value="COILED-COIL DOMAIN-CONTAINING PROTEIN 42 LIKE-2-LIKE-RELATED"/>
    <property type="match status" value="1"/>
</dbReference>
<keyword evidence="5" id="KW-1185">Reference proteome</keyword>
<feature type="compositionally biased region" description="Basic residues" evidence="2">
    <location>
        <begin position="313"/>
        <end position="323"/>
    </location>
</feature>
<evidence type="ECO:0000256" key="2">
    <source>
        <dbReference type="SAM" id="MobiDB-lite"/>
    </source>
</evidence>
<feature type="compositionally biased region" description="Basic and acidic residues" evidence="2">
    <location>
        <begin position="335"/>
        <end position="348"/>
    </location>
</feature>
<dbReference type="InterPro" id="IPR051147">
    <property type="entry name" value="CFAP_domain-containing"/>
</dbReference>
<comment type="caution">
    <text evidence="4">The sequence shown here is derived from an EMBL/GenBank/DDBJ whole genome shotgun (WGS) entry which is preliminary data.</text>
</comment>
<protein>
    <recommendedName>
        <fullName evidence="3">DUF4200 domain-containing protein</fullName>
    </recommendedName>
</protein>
<dbReference type="Proteomes" id="UP001431783">
    <property type="component" value="Unassembled WGS sequence"/>
</dbReference>
<evidence type="ECO:0000313" key="4">
    <source>
        <dbReference type="EMBL" id="KAK9887973.1"/>
    </source>
</evidence>
<evidence type="ECO:0000313" key="5">
    <source>
        <dbReference type="Proteomes" id="UP001431783"/>
    </source>
</evidence>
<dbReference type="Pfam" id="PF13863">
    <property type="entry name" value="DUF4200"/>
    <property type="match status" value="1"/>
</dbReference>
<reference evidence="4 5" key="1">
    <citation type="submission" date="2023-03" db="EMBL/GenBank/DDBJ databases">
        <title>Genome insight into feeding habits of ladybird beetles.</title>
        <authorList>
            <person name="Li H.-S."/>
            <person name="Huang Y.-H."/>
            <person name="Pang H."/>
        </authorList>
    </citation>
    <scope>NUCLEOTIDE SEQUENCE [LARGE SCALE GENOMIC DNA]</scope>
    <source>
        <strain evidence="4">SYSU_2023b</strain>
        <tissue evidence="4">Whole body</tissue>
    </source>
</reference>
<feature type="region of interest" description="Disordered" evidence="2">
    <location>
        <begin position="311"/>
        <end position="348"/>
    </location>
</feature>
<sequence length="371" mass="44393">MPKRINRLKLPPLKPVEKNVLLEITGEQPLKSLGEPKDYVRLTPEVDYIIEQNKTQWIKKQWRKKRQQTESCVKELVHQWRILEQKELLFQRTIVAHNRFVRRNLEKRERALLKIQNDTELIKKRTRDIKTLSLKYAVLKDALTKMRDEIVKHSIYEKFLDLVMREIDCPFKMLFEFLTKFEVLLEVKEFCMQRQNHQMSVTIQMQDSSMQHFRHQQIVFIGIRNEVNKLSERYDETVRRNIASEALLCRVITKTNDLNNEVKSCQHTIDTIYRYICHRRGIPPGSLTLSQIEPKVDVIKHTLEGYAKLMPAMRRKSKTKRDRKSQTSNRLSTSKSERASYEREADKRHSSLVNPYFENDAFSQFTYPENW</sequence>
<evidence type="ECO:0000256" key="1">
    <source>
        <dbReference type="ARBA" id="ARBA00023054"/>
    </source>
</evidence>
<dbReference type="AlphaFoldDB" id="A0AAW1V587"/>
<organism evidence="4 5">
    <name type="scientific">Henosepilachna vigintioctopunctata</name>
    <dbReference type="NCBI Taxonomy" id="420089"/>
    <lineage>
        <taxon>Eukaryota</taxon>
        <taxon>Metazoa</taxon>
        <taxon>Ecdysozoa</taxon>
        <taxon>Arthropoda</taxon>
        <taxon>Hexapoda</taxon>
        <taxon>Insecta</taxon>
        <taxon>Pterygota</taxon>
        <taxon>Neoptera</taxon>
        <taxon>Endopterygota</taxon>
        <taxon>Coleoptera</taxon>
        <taxon>Polyphaga</taxon>
        <taxon>Cucujiformia</taxon>
        <taxon>Coccinelloidea</taxon>
        <taxon>Coccinellidae</taxon>
        <taxon>Epilachninae</taxon>
        <taxon>Epilachnini</taxon>
        <taxon>Henosepilachna</taxon>
    </lineage>
</organism>
<gene>
    <name evidence="4" type="ORF">WA026_000264</name>
</gene>
<accession>A0AAW1V587</accession>
<proteinExistence type="predicted"/>
<evidence type="ECO:0000259" key="3">
    <source>
        <dbReference type="Pfam" id="PF13863"/>
    </source>
</evidence>
<dbReference type="PANTHER" id="PTHR21683:SF2">
    <property type="entry name" value="COILED-COIL DOMAIN-CONTAINING PROTEIN 42 LIKE-2-LIKE"/>
    <property type="match status" value="1"/>
</dbReference>
<dbReference type="GO" id="GO:0005856">
    <property type="term" value="C:cytoskeleton"/>
    <property type="evidence" value="ECO:0007669"/>
    <property type="project" value="UniProtKB-ARBA"/>
</dbReference>
<dbReference type="InterPro" id="IPR025252">
    <property type="entry name" value="DUF4200"/>
</dbReference>
<feature type="domain" description="DUF4200" evidence="3">
    <location>
        <begin position="58"/>
        <end position="164"/>
    </location>
</feature>
<keyword evidence="1" id="KW-0175">Coiled coil</keyword>
<name>A0AAW1V587_9CUCU</name>
<dbReference type="EMBL" id="JARQZJ010000121">
    <property type="protein sequence ID" value="KAK9887973.1"/>
    <property type="molecule type" value="Genomic_DNA"/>
</dbReference>